<evidence type="ECO:0000259" key="18">
    <source>
        <dbReference type="Pfam" id="PF00326"/>
    </source>
</evidence>
<dbReference type="GO" id="GO:0004177">
    <property type="term" value="F:aminopeptidase activity"/>
    <property type="evidence" value="ECO:0007669"/>
    <property type="project" value="UniProtKB-KW"/>
</dbReference>
<dbReference type="SUPFAM" id="SSF82171">
    <property type="entry name" value="DPP6 N-terminal domain-like"/>
    <property type="match status" value="1"/>
</dbReference>
<dbReference type="InterPro" id="IPR029058">
    <property type="entry name" value="AB_hydrolase_fold"/>
</dbReference>
<dbReference type="InterPro" id="IPR001375">
    <property type="entry name" value="Peptidase_S9_cat"/>
</dbReference>
<dbReference type="Pfam" id="PF00930">
    <property type="entry name" value="DPPIV_N"/>
    <property type="match status" value="1"/>
</dbReference>
<keyword evidence="6" id="KW-0031">Aminopeptidase</keyword>
<evidence type="ECO:0000256" key="10">
    <source>
        <dbReference type="ARBA" id="ARBA00022801"/>
    </source>
</evidence>
<proteinExistence type="inferred from homology"/>
<dbReference type="AlphaFoldDB" id="A0A9P8RPV8"/>
<sequence length="935" mass="104414">MPAQEARDEEETLLPPRTRSPSSARGSLDTVSSASTTSLVFDRLNDFATDHGGGRKFPPRGNSLVHASERLEREEDDGDLEDGYAYSPTAGKPMEKKARRYICILASVFIAGWLVALGLFLSRQTYKHPSTVPHDPQATQSRGSGKKVTLDQVLGGGWRAQTHKISWIEGANGEDGLLLEVGGGSRDGYAVVEDVRSRSGNKILEALNSTTLMKDSEFQAGSQHVFSNSIFPSRDLKNVLVVSEIESYWIFNVATQSGQPLDPISPSDRIQLASWSPKSDAVIFTRDNNLFLRKLASTAVIKITEDGGTDLFYGVPDWVYEEEVFSGNSATWWADDGRFVAFLRTNESAVPEYPVQYFIKRPSGSTPPPGLENYPEVRKIKYPKAGAPNPVVDLQFYDVEKDEVFSVEIDGDFPDTDRLITEVVWAGSTGNVLVRETNRESDTLKVVLIDVRARTGRVVRTVDVNALDGGWFEVSEDTRYIPADPAHGRPDHGYIDTVVHDGYDHLAYFTPMDNDTPIYLTSGPWEVVKAPSAVDLANNVVYFIGTKESPTQRHIYSVRLNGSDLTPVTDVNKEGYYDVSFSKGAGYGLLSYNGPNIPWQKIFSTPYNKVKYEQIIEENKPLAELAAQHELPILIYQNVSIDGFTLQVVERRPPHFNPQKKYPLVFFLYNGPGSQTVSKKWNVDFQSYIAATLGYIVVSVDGRGTGFIGRKARCIIRGNIGYYEARDQIETAKIWAAKPYVDRSRLAIWGWSYGGFMTLKTLEQDGGQTFQYGMAVAPVTDWRFYGKHSTSTAVSGNPRKSTTQSSLALTGLFPADSIYTERYMHTPQHNPSGYSNSTISNTTALRSNVRFLIMHGVADDNVHMQNTLALLDKLDLAGVENYDVHFFPDSDHSIYFHNANRMVYDRLNNWLINAFNGEWLRTENPTPIKTALKRR</sequence>
<reference evidence="20" key="1">
    <citation type="submission" date="2021-03" db="EMBL/GenBank/DDBJ databases">
        <title>Comparative genomics and phylogenomic investigation of the class Geoglossomycetes provide insights into ecological specialization and systematics.</title>
        <authorList>
            <person name="Melie T."/>
            <person name="Pirro S."/>
            <person name="Miller A.N."/>
            <person name="Quandt A."/>
        </authorList>
    </citation>
    <scope>NUCLEOTIDE SEQUENCE</scope>
    <source>
        <strain evidence="20">CAQ_001_2017</strain>
    </source>
</reference>
<dbReference type="GO" id="GO:0005774">
    <property type="term" value="C:vacuolar membrane"/>
    <property type="evidence" value="ECO:0007669"/>
    <property type="project" value="UniProtKB-SubCell"/>
</dbReference>
<protein>
    <recommendedName>
        <fullName evidence="5">dipeptidyl-peptidase IV</fullName>
        <ecNumber evidence="5">3.4.14.5</ecNumber>
    </recommendedName>
</protein>
<keyword evidence="7" id="KW-0926">Vacuole</keyword>
<accession>A0A9P8RPV8</accession>
<evidence type="ECO:0000256" key="12">
    <source>
        <dbReference type="ARBA" id="ARBA00022968"/>
    </source>
</evidence>
<evidence type="ECO:0000259" key="19">
    <source>
        <dbReference type="Pfam" id="PF00930"/>
    </source>
</evidence>
<dbReference type="Gene3D" id="2.140.10.30">
    <property type="entry name" value="Dipeptidylpeptidase IV, N-terminal domain"/>
    <property type="match status" value="1"/>
</dbReference>
<evidence type="ECO:0000256" key="7">
    <source>
        <dbReference type="ARBA" id="ARBA00022554"/>
    </source>
</evidence>
<evidence type="ECO:0000256" key="11">
    <source>
        <dbReference type="ARBA" id="ARBA00022825"/>
    </source>
</evidence>
<evidence type="ECO:0000256" key="14">
    <source>
        <dbReference type="ARBA" id="ARBA00023136"/>
    </source>
</evidence>
<feature type="domain" description="Peptidase S9 prolyl oligopeptidase catalytic" evidence="18">
    <location>
        <begin position="681"/>
        <end position="790"/>
    </location>
</feature>
<keyword evidence="21" id="KW-1185">Reference proteome</keyword>
<evidence type="ECO:0000256" key="16">
    <source>
        <dbReference type="SAM" id="MobiDB-lite"/>
    </source>
</evidence>
<dbReference type="EMBL" id="JAGHQM010000581">
    <property type="protein sequence ID" value="KAH0559511.1"/>
    <property type="molecule type" value="Genomic_DNA"/>
</dbReference>
<evidence type="ECO:0000256" key="17">
    <source>
        <dbReference type="SAM" id="Phobius"/>
    </source>
</evidence>
<comment type="caution">
    <text evidence="20">The sequence shown here is derived from an EMBL/GenBank/DDBJ whole genome shotgun (WGS) entry which is preliminary data.</text>
</comment>
<dbReference type="SUPFAM" id="SSF53474">
    <property type="entry name" value="alpha/beta-Hydrolases"/>
    <property type="match status" value="1"/>
</dbReference>
<keyword evidence="8" id="KW-0645">Protease</keyword>
<evidence type="ECO:0000256" key="9">
    <source>
        <dbReference type="ARBA" id="ARBA00022692"/>
    </source>
</evidence>
<evidence type="ECO:0000256" key="8">
    <source>
        <dbReference type="ARBA" id="ARBA00022670"/>
    </source>
</evidence>
<feature type="compositionally biased region" description="Polar residues" evidence="16">
    <location>
        <begin position="19"/>
        <end position="35"/>
    </location>
</feature>
<feature type="domain" description="Dipeptidylpeptidase IV N-terminal" evidence="19">
    <location>
        <begin position="243"/>
        <end position="599"/>
    </location>
</feature>
<comment type="function">
    <text evidence="2">Type IV dipeptidyl-peptidase which removes N-terminal dipeptides sequentially from polypeptides having unsubstituted N-termini provided that the penultimate residue is proline.</text>
</comment>
<feature type="transmembrane region" description="Helical" evidence="17">
    <location>
        <begin position="101"/>
        <end position="121"/>
    </location>
</feature>
<dbReference type="Proteomes" id="UP000750711">
    <property type="component" value="Unassembled WGS sequence"/>
</dbReference>
<dbReference type="Gene3D" id="3.40.50.1820">
    <property type="entry name" value="alpha/beta hydrolase"/>
    <property type="match status" value="1"/>
</dbReference>
<feature type="region of interest" description="Disordered" evidence="16">
    <location>
        <begin position="1"/>
        <end position="35"/>
    </location>
</feature>
<feature type="domain" description="Peptidase S9 prolyl oligopeptidase catalytic" evidence="18">
    <location>
        <begin position="816"/>
        <end position="917"/>
    </location>
</feature>
<keyword evidence="12" id="KW-0735">Signal-anchor</keyword>
<dbReference type="InterPro" id="IPR050278">
    <property type="entry name" value="Serine_Prot_S9B/DPPIV"/>
</dbReference>
<comment type="similarity">
    <text evidence="4">Belongs to the peptidase S9B family.</text>
</comment>
<dbReference type="InterPro" id="IPR002469">
    <property type="entry name" value="Peptidase_S9B_N"/>
</dbReference>
<keyword evidence="14 17" id="KW-0472">Membrane</keyword>
<keyword evidence="10" id="KW-0378">Hydrolase</keyword>
<evidence type="ECO:0000256" key="4">
    <source>
        <dbReference type="ARBA" id="ARBA00006150"/>
    </source>
</evidence>
<organism evidence="20 21">
    <name type="scientific">Trichoglossum hirsutum</name>
    <dbReference type="NCBI Taxonomy" id="265104"/>
    <lineage>
        <taxon>Eukaryota</taxon>
        <taxon>Fungi</taxon>
        <taxon>Dikarya</taxon>
        <taxon>Ascomycota</taxon>
        <taxon>Pezizomycotina</taxon>
        <taxon>Geoglossomycetes</taxon>
        <taxon>Geoglossales</taxon>
        <taxon>Geoglossaceae</taxon>
        <taxon>Trichoglossum</taxon>
    </lineage>
</organism>
<comment type="subcellular location">
    <subcellularLocation>
        <location evidence="3">Vacuole membrane</location>
        <topology evidence="3">Single-pass type II membrane protein</topology>
    </subcellularLocation>
</comment>
<keyword evidence="15" id="KW-0325">Glycoprotein</keyword>
<dbReference type="GO" id="GO:0005886">
    <property type="term" value="C:plasma membrane"/>
    <property type="evidence" value="ECO:0007669"/>
    <property type="project" value="TreeGrafter"/>
</dbReference>
<evidence type="ECO:0000256" key="5">
    <source>
        <dbReference type="ARBA" id="ARBA00012062"/>
    </source>
</evidence>
<dbReference type="GO" id="GO:0008239">
    <property type="term" value="F:dipeptidyl-peptidase activity"/>
    <property type="evidence" value="ECO:0007669"/>
    <property type="project" value="UniProtKB-EC"/>
</dbReference>
<keyword evidence="13 17" id="KW-1133">Transmembrane helix</keyword>
<dbReference type="EC" id="3.4.14.5" evidence="5"/>
<evidence type="ECO:0000256" key="6">
    <source>
        <dbReference type="ARBA" id="ARBA00022438"/>
    </source>
</evidence>
<evidence type="ECO:0000256" key="2">
    <source>
        <dbReference type="ARBA" id="ARBA00002218"/>
    </source>
</evidence>
<evidence type="ECO:0000256" key="1">
    <source>
        <dbReference type="ARBA" id="ARBA00001257"/>
    </source>
</evidence>
<dbReference type="GO" id="GO:0006508">
    <property type="term" value="P:proteolysis"/>
    <property type="evidence" value="ECO:0007669"/>
    <property type="project" value="UniProtKB-KW"/>
</dbReference>
<keyword evidence="9 17" id="KW-0812">Transmembrane</keyword>
<evidence type="ECO:0000313" key="20">
    <source>
        <dbReference type="EMBL" id="KAH0559511.1"/>
    </source>
</evidence>
<dbReference type="Pfam" id="PF00326">
    <property type="entry name" value="Peptidase_S9"/>
    <property type="match status" value="2"/>
</dbReference>
<gene>
    <name evidence="20" type="ORF">GP486_003978</name>
</gene>
<dbReference type="PANTHER" id="PTHR11731:SF200">
    <property type="entry name" value="DIPEPTIDYL PEPTIDASE 10, ISOFORM B"/>
    <property type="match status" value="1"/>
</dbReference>
<evidence type="ECO:0000313" key="21">
    <source>
        <dbReference type="Proteomes" id="UP000750711"/>
    </source>
</evidence>
<name>A0A9P8RPV8_9PEZI</name>
<dbReference type="PANTHER" id="PTHR11731">
    <property type="entry name" value="PROTEASE FAMILY S9B,C DIPEPTIDYL-PEPTIDASE IV-RELATED"/>
    <property type="match status" value="1"/>
</dbReference>
<evidence type="ECO:0000256" key="3">
    <source>
        <dbReference type="ARBA" id="ARBA00004576"/>
    </source>
</evidence>
<evidence type="ECO:0000256" key="15">
    <source>
        <dbReference type="ARBA" id="ARBA00023180"/>
    </source>
</evidence>
<comment type="catalytic activity">
    <reaction evidence="1">
        <text>Release of an N-terminal dipeptide, Xaa-Yaa-|-Zaa-, from a polypeptide, preferentially when Yaa is Pro, provided Zaa is neither Pro nor hydroxyproline.</text>
        <dbReference type="EC" id="3.4.14.5"/>
    </reaction>
</comment>
<evidence type="ECO:0000256" key="13">
    <source>
        <dbReference type="ARBA" id="ARBA00022989"/>
    </source>
</evidence>
<dbReference type="GO" id="GO:0008236">
    <property type="term" value="F:serine-type peptidase activity"/>
    <property type="evidence" value="ECO:0007669"/>
    <property type="project" value="UniProtKB-KW"/>
</dbReference>
<keyword evidence="11" id="KW-0720">Serine protease</keyword>